<sequence length="395" mass="43185">MSNVLSSVRSFFRRALGLPMADDLITLLRNHAGASASQTQFPCNDFSTRFVTFLCKESFKINSTFPHVSEYCIIEAKLMKEESNPEHEYLIFPVARSKDDRQLVAVIRCERTVPDTTTTTTHSRAAASTASLSSTSPSSHSESLRSTIGADDMITVYPPPALGTHWYELGSDGRQEALLSHSFHNNPSPPTLVQLAAAVSAINKEFPDYGLTTQQCYWFAATLFWLLYNHENDSPSLDAGPQPSHQVPEASKVAGTFRNISIVKFDDIRKSYPNIKQRYLEIHAGHESELHAARSLRTAGQDRDAARAREAEARAREAEARAREAEARAEAAASRAREAEARAEAAALREELAAKDRELIALRRLGGGHAGPVADCGEVGDVQACPSSFPVCAAA</sequence>
<evidence type="ECO:0000256" key="2">
    <source>
        <dbReference type="SAM" id="MobiDB-lite"/>
    </source>
</evidence>
<feature type="coiled-coil region" evidence="1">
    <location>
        <begin position="301"/>
        <end position="365"/>
    </location>
</feature>
<reference evidence="3" key="1">
    <citation type="journal article" date="2018" name="Genome Biol. Evol.">
        <title>Genomics and development of Lentinus tigrinus, a white-rot wood-decaying mushroom with dimorphic fruiting bodies.</title>
        <authorList>
            <person name="Wu B."/>
            <person name="Xu Z."/>
            <person name="Knudson A."/>
            <person name="Carlson A."/>
            <person name="Chen N."/>
            <person name="Kovaka S."/>
            <person name="LaButti K."/>
            <person name="Lipzen A."/>
            <person name="Pennachio C."/>
            <person name="Riley R."/>
            <person name="Schakwitz W."/>
            <person name="Umezawa K."/>
            <person name="Ohm R.A."/>
            <person name="Grigoriev I.V."/>
            <person name="Nagy L.G."/>
            <person name="Gibbons J."/>
            <person name="Hibbett D."/>
        </authorList>
    </citation>
    <scope>NUCLEOTIDE SEQUENCE [LARGE SCALE GENOMIC DNA]</scope>
    <source>
        <strain evidence="3">ALCF2SS1-6</strain>
    </source>
</reference>
<dbReference type="EMBL" id="ML122250">
    <property type="protein sequence ID" value="RPD67553.1"/>
    <property type="molecule type" value="Genomic_DNA"/>
</dbReference>
<evidence type="ECO:0000313" key="3">
    <source>
        <dbReference type="EMBL" id="RPD67553.1"/>
    </source>
</evidence>
<feature type="region of interest" description="Disordered" evidence="2">
    <location>
        <begin position="115"/>
        <end position="144"/>
    </location>
</feature>
<dbReference type="OrthoDB" id="2641274at2759"/>
<evidence type="ECO:0000256" key="1">
    <source>
        <dbReference type="SAM" id="Coils"/>
    </source>
</evidence>
<protein>
    <submittedName>
        <fullName evidence="3">Uncharacterized protein</fullName>
    </submittedName>
</protein>
<keyword evidence="4" id="KW-1185">Reference proteome</keyword>
<organism evidence="3 4">
    <name type="scientific">Lentinus tigrinus ALCF2SS1-6</name>
    <dbReference type="NCBI Taxonomy" id="1328759"/>
    <lineage>
        <taxon>Eukaryota</taxon>
        <taxon>Fungi</taxon>
        <taxon>Dikarya</taxon>
        <taxon>Basidiomycota</taxon>
        <taxon>Agaricomycotina</taxon>
        <taxon>Agaricomycetes</taxon>
        <taxon>Polyporales</taxon>
        <taxon>Polyporaceae</taxon>
        <taxon>Lentinus</taxon>
    </lineage>
</organism>
<feature type="compositionally biased region" description="Low complexity" evidence="2">
    <location>
        <begin position="116"/>
        <end position="144"/>
    </location>
</feature>
<proteinExistence type="predicted"/>
<dbReference type="AlphaFoldDB" id="A0A5C2SUC4"/>
<dbReference type="Proteomes" id="UP000313359">
    <property type="component" value="Unassembled WGS sequence"/>
</dbReference>
<keyword evidence="1" id="KW-0175">Coiled coil</keyword>
<evidence type="ECO:0000313" key="4">
    <source>
        <dbReference type="Proteomes" id="UP000313359"/>
    </source>
</evidence>
<accession>A0A5C2SUC4</accession>
<gene>
    <name evidence="3" type="ORF">L227DRAFT_605919</name>
</gene>
<name>A0A5C2SUC4_9APHY</name>